<proteinExistence type="predicted"/>
<dbReference type="EMBL" id="FPBK01000002">
    <property type="protein sequence ID" value="SFU37787.1"/>
    <property type="molecule type" value="Genomic_DNA"/>
</dbReference>
<keyword evidence="3" id="KW-0106">Calcium</keyword>
<dbReference type="Gene3D" id="2.70.98.10">
    <property type="match status" value="1"/>
</dbReference>
<sequence length="294" mass="33498">MKTPKKIALSNNSLSVIIKTEGAEISSIKNNDGTEFMWDANPDVWGSHAPVLFPIIGSLKDKHFLYKGEKYYTPKHGFIRHNENLKIEKQSEESVTFRYTYSKDSLSIYPFQFDFRITFTLTENTIQVHHKIENLGDETMYYSVGGHPAFKCPVYEEEAYTDYLIDFEKPETDVTYLLDNNGLQSGETAPMLNEDKVLRLQHDLFKDDALIFKNLKSKSVSLAHETKGPVVTVSYDDFDYLGIWAKTEGNFVCLEPWLGITDNAQTDGDFTTKEANQTLEPGGINEVSYSITIH</sequence>
<gene>
    <name evidence="4" type="ORF">SAMN05216480_10269</name>
</gene>
<dbReference type="InterPro" id="IPR011013">
    <property type="entry name" value="Gal_mutarotase_sf_dom"/>
</dbReference>
<dbReference type="CDD" id="cd09024">
    <property type="entry name" value="Aldose_epim_lacX"/>
    <property type="match status" value="1"/>
</dbReference>
<dbReference type="GO" id="GO:0016853">
    <property type="term" value="F:isomerase activity"/>
    <property type="evidence" value="ECO:0007669"/>
    <property type="project" value="InterPro"/>
</dbReference>
<evidence type="ECO:0000256" key="2">
    <source>
        <dbReference type="ARBA" id="ARBA00011245"/>
    </source>
</evidence>
<dbReference type="AlphaFoldDB" id="A0A1I7FNK6"/>
<dbReference type="Proteomes" id="UP000199138">
    <property type="component" value="Unassembled WGS sequence"/>
</dbReference>
<dbReference type="RefSeq" id="WP_093023603.1">
    <property type="nucleotide sequence ID" value="NZ_FPBK01000002.1"/>
</dbReference>
<dbReference type="InterPro" id="IPR014718">
    <property type="entry name" value="GH-type_carb-bd"/>
</dbReference>
<organism evidence="4 5">
    <name type="scientific">Pustulibacterium marinum</name>
    <dbReference type="NCBI Taxonomy" id="1224947"/>
    <lineage>
        <taxon>Bacteria</taxon>
        <taxon>Pseudomonadati</taxon>
        <taxon>Bacteroidota</taxon>
        <taxon>Flavobacteriia</taxon>
        <taxon>Flavobacteriales</taxon>
        <taxon>Flavobacteriaceae</taxon>
        <taxon>Pustulibacterium</taxon>
    </lineage>
</organism>
<protein>
    <submittedName>
        <fullName evidence="4">Galactose mutarotase</fullName>
    </submittedName>
</protein>
<reference evidence="4 5" key="1">
    <citation type="submission" date="2016-10" db="EMBL/GenBank/DDBJ databases">
        <authorList>
            <person name="de Groot N.N."/>
        </authorList>
    </citation>
    <scope>NUCLEOTIDE SEQUENCE [LARGE SCALE GENOMIC DNA]</scope>
    <source>
        <strain evidence="4 5">CGMCC 1.12333</strain>
    </source>
</reference>
<dbReference type="GO" id="GO:0030246">
    <property type="term" value="F:carbohydrate binding"/>
    <property type="evidence" value="ECO:0007669"/>
    <property type="project" value="InterPro"/>
</dbReference>
<dbReference type="SUPFAM" id="SSF74650">
    <property type="entry name" value="Galactose mutarotase-like"/>
    <property type="match status" value="1"/>
</dbReference>
<dbReference type="GO" id="GO:0005975">
    <property type="term" value="P:carbohydrate metabolic process"/>
    <property type="evidence" value="ECO:0007669"/>
    <property type="project" value="InterPro"/>
</dbReference>
<keyword evidence="5" id="KW-1185">Reference proteome</keyword>
<comment type="cofactor">
    <cofactor evidence="1">
        <name>Ca(2+)</name>
        <dbReference type="ChEBI" id="CHEBI:29108"/>
    </cofactor>
</comment>
<dbReference type="STRING" id="1224947.SAMN05216480_10269"/>
<dbReference type="OrthoDB" id="9795355at2"/>
<evidence type="ECO:0000256" key="1">
    <source>
        <dbReference type="ARBA" id="ARBA00001913"/>
    </source>
</evidence>
<dbReference type="Pfam" id="PF01263">
    <property type="entry name" value="Aldose_epim"/>
    <property type="match status" value="1"/>
</dbReference>
<dbReference type="InterPro" id="IPR008183">
    <property type="entry name" value="Aldose_1/G6P_1-epimerase"/>
</dbReference>
<evidence type="ECO:0000256" key="3">
    <source>
        <dbReference type="ARBA" id="ARBA00022837"/>
    </source>
</evidence>
<comment type="subunit">
    <text evidence="2">Monomer.</text>
</comment>
<evidence type="ECO:0000313" key="4">
    <source>
        <dbReference type="EMBL" id="SFU37787.1"/>
    </source>
</evidence>
<dbReference type="InterPro" id="IPR037481">
    <property type="entry name" value="LacX"/>
</dbReference>
<accession>A0A1I7FNK6</accession>
<evidence type="ECO:0000313" key="5">
    <source>
        <dbReference type="Proteomes" id="UP000199138"/>
    </source>
</evidence>
<name>A0A1I7FNK6_9FLAO</name>